<keyword evidence="5" id="KW-1185">Reference proteome</keyword>
<proteinExistence type="inferred from homology"/>
<dbReference type="InterPro" id="IPR036291">
    <property type="entry name" value="NAD(P)-bd_dom_sf"/>
</dbReference>
<sequence length="329" mass="36570">MHSLVPGATRTRRVIHYLYLRRRLESLILAQTLLPYPPAHGRCHWTSLSAEFPPREGSARSLRKGHSRHRREHWHRLNTGIGYEIAKQLLLKNAKVYLAARSADKAALAIKRLEAETNKAAIFLPLDLGDLPSMRKAAEQFLAQEEKLDILFNNAGVMNCPPAMITAQGYDLQFGTNVIGHWLLTELLLPALKKSYEQNQSLARIINISSSGHLWAPGSGIDFVSLKASLDRDAWVKEQGNLTAGWRLYAQSKIGNIYISNHWAKTHSDVLVSCAVHPGAIWTEISRCAQTSLLPSASKIGPDLLTHDGFQGFAEMVPDARQISTLSCS</sequence>
<dbReference type="SUPFAM" id="SSF51735">
    <property type="entry name" value="NAD(P)-binding Rossmann-fold domains"/>
    <property type="match status" value="1"/>
</dbReference>
<evidence type="ECO:0000313" key="5">
    <source>
        <dbReference type="Proteomes" id="UP001221142"/>
    </source>
</evidence>
<feature type="non-terminal residue" evidence="4">
    <location>
        <position position="329"/>
    </location>
</feature>
<evidence type="ECO:0000256" key="1">
    <source>
        <dbReference type="ARBA" id="ARBA00006484"/>
    </source>
</evidence>
<dbReference type="PANTHER" id="PTHR24320">
    <property type="entry name" value="RETINOL DEHYDROGENASE"/>
    <property type="match status" value="1"/>
</dbReference>
<comment type="caution">
    <text evidence="4">The sequence shown here is derived from an EMBL/GenBank/DDBJ whole genome shotgun (WGS) entry which is preliminary data.</text>
</comment>
<gene>
    <name evidence="4" type="ORF">FB45DRAFT_334297</name>
</gene>
<evidence type="ECO:0000256" key="3">
    <source>
        <dbReference type="ARBA" id="ARBA00023002"/>
    </source>
</evidence>
<dbReference type="GO" id="GO:0016491">
    <property type="term" value="F:oxidoreductase activity"/>
    <property type="evidence" value="ECO:0007669"/>
    <property type="project" value="UniProtKB-KW"/>
</dbReference>
<name>A0AAD7F9I1_9AGAR</name>
<keyword evidence="2" id="KW-0521">NADP</keyword>
<organism evidence="4 5">
    <name type="scientific">Roridomyces roridus</name>
    <dbReference type="NCBI Taxonomy" id="1738132"/>
    <lineage>
        <taxon>Eukaryota</taxon>
        <taxon>Fungi</taxon>
        <taxon>Dikarya</taxon>
        <taxon>Basidiomycota</taxon>
        <taxon>Agaricomycotina</taxon>
        <taxon>Agaricomycetes</taxon>
        <taxon>Agaricomycetidae</taxon>
        <taxon>Agaricales</taxon>
        <taxon>Marasmiineae</taxon>
        <taxon>Mycenaceae</taxon>
        <taxon>Roridomyces</taxon>
    </lineage>
</organism>
<keyword evidence="3" id="KW-0560">Oxidoreductase</keyword>
<accession>A0AAD7F9I1</accession>
<dbReference type="Gene3D" id="3.40.50.720">
    <property type="entry name" value="NAD(P)-binding Rossmann-like Domain"/>
    <property type="match status" value="1"/>
</dbReference>
<evidence type="ECO:0008006" key="6">
    <source>
        <dbReference type="Google" id="ProtNLM"/>
    </source>
</evidence>
<dbReference type="InterPro" id="IPR002347">
    <property type="entry name" value="SDR_fam"/>
</dbReference>
<protein>
    <recommendedName>
        <fullName evidence="6">NAD(P)-binding protein</fullName>
    </recommendedName>
</protein>
<comment type="similarity">
    <text evidence="1">Belongs to the short-chain dehydrogenases/reductases (SDR) family.</text>
</comment>
<dbReference type="Proteomes" id="UP001221142">
    <property type="component" value="Unassembled WGS sequence"/>
</dbReference>
<reference evidence="4" key="1">
    <citation type="submission" date="2023-03" db="EMBL/GenBank/DDBJ databases">
        <title>Massive genome expansion in bonnet fungi (Mycena s.s.) driven by repeated elements and novel gene families across ecological guilds.</title>
        <authorList>
            <consortium name="Lawrence Berkeley National Laboratory"/>
            <person name="Harder C.B."/>
            <person name="Miyauchi S."/>
            <person name="Viragh M."/>
            <person name="Kuo A."/>
            <person name="Thoen E."/>
            <person name="Andreopoulos B."/>
            <person name="Lu D."/>
            <person name="Skrede I."/>
            <person name="Drula E."/>
            <person name="Henrissat B."/>
            <person name="Morin E."/>
            <person name="Kohler A."/>
            <person name="Barry K."/>
            <person name="LaButti K."/>
            <person name="Morin E."/>
            <person name="Salamov A."/>
            <person name="Lipzen A."/>
            <person name="Mereny Z."/>
            <person name="Hegedus B."/>
            <person name="Baldrian P."/>
            <person name="Stursova M."/>
            <person name="Weitz H."/>
            <person name="Taylor A."/>
            <person name="Grigoriev I.V."/>
            <person name="Nagy L.G."/>
            <person name="Martin F."/>
            <person name="Kauserud H."/>
        </authorList>
    </citation>
    <scope>NUCLEOTIDE SEQUENCE</scope>
    <source>
        <strain evidence="4">9284</strain>
    </source>
</reference>
<evidence type="ECO:0000256" key="2">
    <source>
        <dbReference type="ARBA" id="ARBA00022857"/>
    </source>
</evidence>
<dbReference type="EMBL" id="JARKIF010000035">
    <property type="protein sequence ID" value="KAJ7610505.1"/>
    <property type="molecule type" value="Genomic_DNA"/>
</dbReference>
<dbReference type="Pfam" id="PF00106">
    <property type="entry name" value="adh_short"/>
    <property type="match status" value="1"/>
</dbReference>
<dbReference type="AlphaFoldDB" id="A0AAD7F9I1"/>
<evidence type="ECO:0000313" key="4">
    <source>
        <dbReference type="EMBL" id="KAJ7610505.1"/>
    </source>
</evidence>
<dbReference type="PANTHER" id="PTHR24320:SF282">
    <property type="entry name" value="WW DOMAIN-CONTAINING OXIDOREDUCTASE"/>
    <property type="match status" value="1"/>
</dbReference>